<dbReference type="Proteomes" id="UP001212189">
    <property type="component" value="Chromosome"/>
</dbReference>
<protein>
    <submittedName>
        <fullName evidence="3">Tyrosine-type recombinase/integrase</fullName>
    </submittedName>
</protein>
<gene>
    <name evidence="3" type="ORF">O6P33_05195</name>
</gene>
<dbReference type="KEGG" id="dce:O6P33_05195"/>
<organism evidence="3 4">
    <name type="scientific">Denitrificimonas caeni</name>
    <dbReference type="NCBI Taxonomy" id="521720"/>
    <lineage>
        <taxon>Bacteria</taxon>
        <taxon>Pseudomonadati</taxon>
        <taxon>Pseudomonadota</taxon>
        <taxon>Gammaproteobacteria</taxon>
        <taxon>Pseudomonadales</taxon>
        <taxon>Pseudomonadaceae</taxon>
        <taxon>Denitrificimonas</taxon>
    </lineage>
</organism>
<evidence type="ECO:0000313" key="3">
    <source>
        <dbReference type="EMBL" id="WBE26227.1"/>
    </source>
</evidence>
<name>A0AAE9VQV5_9GAMM</name>
<dbReference type="Gene3D" id="1.10.443.10">
    <property type="entry name" value="Intergrase catalytic core"/>
    <property type="match status" value="1"/>
</dbReference>
<keyword evidence="4" id="KW-1185">Reference proteome</keyword>
<dbReference type="GO" id="GO:0015074">
    <property type="term" value="P:DNA integration"/>
    <property type="evidence" value="ECO:0007669"/>
    <property type="project" value="InterPro"/>
</dbReference>
<dbReference type="EMBL" id="CP114976">
    <property type="protein sequence ID" value="WBE26227.1"/>
    <property type="molecule type" value="Genomic_DNA"/>
</dbReference>
<dbReference type="RefSeq" id="WP_269819150.1">
    <property type="nucleotide sequence ID" value="NZ_CP114976.1"/>
</dbReference>
<accession>A0AAE9VQV5</accession>
<dbReference type="AlphaFoldDB" id="A0AAE9VQV5"/>
<evidence type="ECO:0000313" key="4">
    <source>
        <dbReference type="Proteomes" id="UP001212189"/>
    </source>
</evidence>
<evidence type="ECO:0000256" key="1">
    <source>
        <dbReference type="ARBA" id="ARBA00023172"/>
    </source>
</evidence>
<dbReference type="InterPro" id="IPR013762">
    <property type="entry name" value="Integrase-like_cat_sf"/>
</dbReference>
<dbReference type="InterPro" id="IPR011010">
    <property type="entry name" value="DNA_brk_join_enz"/>
</dbReference>
<reference evidence="3 4" key="1">
    <citation type="submission" date="2022-12" db="EMBL/GenBank/DDBJ databases">
        <title>Coexistence and Characterization of a Novel Tigecycline Resistance gene tet(X) variant and blaNDM-1 in a Pseudomonas caeni Isolate of Chicken Origin.</title>
        <authorList>
            <person name="Lu X."/>
            <person name="Zhang L."/>
            <person name="Li R."/>
            <person name="Wang Z."/>
        </authorList>
    </citation>
    <scope>NUCLEOTIDE SEQUENCE [LARGE SCALE GENOMIC DNA]</scope>
    <source>
        <strain evidence="3 4">CE14</strain>
    </source>
</reference>
<dbReference type="GO" id="GO:0003677">
    <property type="term" value="F:DNA binding"/>
    <property type="evidence" value="ECO:0007669"/>
    <property type="project" value="InterPro"/>
</dbReference>
<evidence type="ECO:0000259" key="2">
    <source>
        <dbReference type="PROSITE" id="PS51898"/>
    </source>
</evidence>
<dbReference type="PROSITE" id="PS51898">
    <property type="entry name" value="TYR_RECOMBINASE"/>
    <property type="match status" value="1"/>
</dbReference>
<feature type="domain" description="Tyr recombinase" evidence="2">
    <location>
        <begin position="513"/>
        <end position="747"/>
    </location>
</feature>
<sequence>MINKHETPMPSASQNKLILAHIEFNTELLPGWRTRKEQRKKEDYRNLRKAISIFQQHLPGMCIENPESTRFSEVWPSIDKALQTALGNTSNYRRAYNFISYAIENGNESGLWQLDVPTPWNTIRRIKPTRNNAWHKRSTVMLEAEKHWRAELNPTADTEELFILFLTCSLLYSGLTRMHLWPALARSIMQNKPLQGSAPTLFLSLKTEPNENYPSNFYCPAQDQGEDQPTCLINHFLDPTSLAVLSQLLRTKPDEWRPNHIDDSSLFINHYRAKVASQLDIKISRTLFRDGAAAVTENQTDVNLPQILVEYITGRKLSASLPLCYWKRLYTKKNYGCSTENIRLIKSSSKANKRPIKRLKSKPSTIVNKLKKILHKDRARHESRSAIIDALQQLITPDLDISENLLCCWLYDHLDHKKNAISTAERYLTAIGDEWIAEAYLEPLDTFDGEDFYTLYMSILNRRQSDKNREFKAERLIDMHNFAVLELGFTPLPFSLNTENKKTITHVSAAIVDEPLFLELLVVVKRLYDTNTREALLLQTFLIMAYRTGLRPGELAKLRLKDIEPSPEGFLYPRNNRFGQNKTPAALRKVPLFPLLAEHEVDTVSKYINERRLEKKSLSELVFCTTENSFEMINTSSIAGLVSSVLYDLSGGLEYRLYHLRHSALSRMQLILHRDLVELPPVLQALIPYSDEQVDDILTLIVGRSRKRDRYSALAAMAGHSSPAMTLSTYLHFTDCLVGLHLQANQRPFDDHLGKALFGLNPHRIALLKKNKAMHPQATYAYSAKKLLRYTNKLKEQPSTGEAPEYLIPRQNSHYIISTAILTKIQDGQSYDELATFYQCDEQRIAAWHQTAIALRELKTVKGKSRLFPLARRHQILPAAPNNSHEKQDIEAGLLAIRSLRKNPLEFYEFKWLLKYALLNSTSSRAGIKFTEPKAFQRFMPIASQLYPWHRWKLLLQMPPEQTVSDWSYSPHMKIETFPLKRVAQHPNGLARLFLRHAEEDKYMEKGLSQFSSQALNVLLHRLAIIFFTPNQIQAWQNSDNNESTHEDGEDCDLN</sequence>
<dbReference type="SUPFAM" id="SSF56349">
    <property type="entry name" value="DNA breaking-rejoining enzymes"/>
    <property type="match status" value="1"/>
</dbReference>
<proteinExistence type="predicted"/>
<dbReference type="Pfam" id="PF00589">
    <property type="entry name" value="Phage_integrase"/>
    <property type="match status" value="1"/>
</dbReference>
<dbReference type="GO" id="GO:0006310">
    <property type="term" value="P:DNA recombination"/>
    <property type="evidence" value="ECO:0007669"/>
    <property type="project" value="UniProtKB-KW"/>
</dbReference>
<keyword evidence="1" id="KW-0233">DNA recombination</keyword>
<dbReference type="InterPro" id="IPR002104">
    <property type="entry name" value="Integrase_catalytic"/>
</dbReference>